<dbReference type="SMART" id="SM00904">
    <property type="entry name" value="Flavokinase"/>
    <property type="match status" value="1"/>
</dbReference>
<dbReference type="InterPro" id="IPR023465">
    <property type="entry name" value="Riboflavin_kinase_dom_sf"/>
</dbReference>
<keyword evidence="10 15" id="KW-0274">FAD</keyword>
<accession>A0ABY4SW28</accession>
<evidence type="ECO:0000256" key="4">
    <source>
        <dbReference type="ARBA" id="ARBA00022630"/>
    </source>
</evidence>
<evidence type="ECO:0000256" key="7">
    <source>
        <dbReference type="ARBA" id="ARBA00022695"/>
    </source>
</evidence>
<evidence type="ECO:0000256" key="13">
    <source>
        <dbReference type="ARBA" id="ARBA00047880"/>
    </source>
</evidence>
<dbReference type="NCBIfam" id="NF004163">
    <property type="entry name" value="PRK05627.1-6"/>
    <property type="match status" value="1"/>
</dbReference>
<evidence type="ECO:0000259" key="16">
    <source>
        <dbReference type="SMART" id="SM00904"/>
    </source>
</evidence>
<evidence type="ECO:0000313" key="18">
    <source>
        <dbReference type="Proteomes" id="UP001056834"/>
    </source>
</evidence>
<gene>
    <name evidence="17" type="primary">ribF</name>
    <name evidence="17" type="ORF">M9405_00485</name>
</gene>
<dbReference type="Pfam" id="PF01687">
    <property type="entry name" value="Flavokinase"/>
    <property type="match status" value="1"/>
</dbReference>
<comment type="pathway">
    <text evidence="3 15">Cofactor biosynthesis; FMN biosynthesis; FMN from riboflavin (ATP route): step 1/1.</text>
</comment>
<dbReference type="Proteomes" id="UP001056834">
    <property type="component" value="Chromosome"/>
</dbReference>
<dbReference type="InterPro" id="IPR014729">
    <property type="entry name" value="Rossmann-like_a/b/a_fold"/>
</dbReference>
<keyword evidence="4 15" id="KW-0285">Flavoprotein</keyword>
<dbReference type="CDD" id="cd02064">
    <property type="entry name" value="FAD_synthetase_N"/>
    <property type="match status" value="1"/>
</dbReference>
<dbReference type="EC" id="2.7.7.2" evidence="15"/>
<dbReference type="Gene3D" id="3.40.50.620">
    <property type="entry name" value="HUPs"/>
    <property type="match status" value="1"/>
</dbReference>
<dbReference type="Pfam" id="PF06574">
    <property type="entry name" value="FAD_syn"/>
    <property type="match status" value="1"/>
</dbReference>
<evidence type="ECO:0000256" key="12">
    <source>
        <dbReference type="ARBA" id="ARBA00023268"/>
    </source>
</evidence>
<dbReference type="EMBL" id="CP097762">
    <property type="protein sequence ID" value="URJ25200.1"/>
    <property type="molecule type" value="Genomic_DNA"/>
</dbReference>
<dbReference type="SUPFAM" id="SSF82114">
    <property type="entry name" value="Riboflavin kinase-like"/>
    <property type="match status" value="1"/>
</dbReference>
<keyword evidence="9 15" id="KW-0418">Kinase</keyword>
<organism evidence="17 18">
    <name type="scientific">Candidatus Blochmannia ocreatus</name>
    <name type="common">nom. nud.</name>
    <dbReference type="NCBI Taxonomy" id="251538"/>
    <lineage>
        <taxon>Bacteria</taxon>
        <taxon>Pseudomonadati</taxon>
        <taxon>Pseudomonadota</taxon>
        <taxon>Gammaproteobacteria</taxon>
        <taxon>Enterobacterales</taxon>
        <taxon>Enterobacteriaceae</taxon>
        <taxon>ant endosymbionts</taxon>
        <taxon>Candidatus Blochmanniella</taxon>
    </lineage>
</organism>
<evidence type="ECO:0000256" key="8">
    <source>
        <dbReference type="ARBA" id="ARBA00022741"/>
    </source>
</evidence>
<evidence type="ECO:0000256" key="10">
    <source>
        <dbReference type="ARBA" id="ARBA00022827"/>
    </source>
</evidence>
<evidence type="ECO:0000256" key="15">
    <source>
        <dbReference type="PIRNR" id="PIRNR004491"/>
    </source>
</evidence>
<evidence type="ECO:0000256" key="5">
    <source>
        <dbReference type="ARBA" id="ARBA00022643"/>
    </source>
</evidence>
<dbReference type="SUPFAM" id="SSF52374">
    <property type="entry name" value="Nucleotidylyl transferase"/>
    <property type="match status" value="1"/>
</dbReference>
<evidence type="ECO:0000256" key="9">
    <source>
        <dbReference type="ARBA" id="ARBA00022777"/>
    </source>
</evidence>
<dbReference type="InterPro" id="IPR023468">
    <property type="entry name" value="Riboflavin_kinase"/>
</dbReference>
<evidence type="ECO:0000256" key="3">
    <source>
        <dbReference type="ARBA" id="ARBA00005201"/>
    </source>
</evidence>
<dbReference type="PIRSF" id="PIRSF004491">
    <property type="entry name" value="FAD_Synth"/>
    <property type="match status" value="1"/>
</dbReference>
<dbReference type="GO" id="GO:0008531">
    <property type="term" value="F:riboflavin kinase activity"/>
    <property type="evidence" value="ECO:0007669"/>
    <property type="project" value="UniProtKB-EC"/>
</dbReference>
<protein>
    <recommendedName>
        <fullName evidence="15">Riboflavin biosynthesis protein</fullName>
    </recommendedName>
    <domain>
        <recommendedName>
            <fullName evidence="15">Riboflavin kinase</fullName>
            <ecNumber evidence="15">2.7.1.26</ecNumber>
        </recommendedName>
        <alternativeName>
            <fullName evidence="15">Flavokinase</fullName>
        </alternativeName>
    </domain>
    <domain>
        <recommendedName>
            <fullName evidence="15">FMN adenylyltransferase</fullName>
            <ecNumber evidence="15">2.7.7.2</ecNumber>
        </recommendedName>
        <alternativeName>
            <fullName evidence="15">FAD pyrophosphorylase</fullName>
        </alternativeName>
        <alternativeName>
            <fullName evidence="15">FAD synthase</fullName>
        </alternativeName>
    </domain>
</protein>
<dbReference type="EC" id="2.7.1.26" evidence="15"/>
<comment type="catalytic activity">
    <reaction evidence="14 15">
        <text>FMN + ATP + H(+) = FAD + diphosphate</text>
        <dbReference type="Rhea" id="RHEA:17237"/>
        <dbReference type="ChEBI" id="CHEBI:15378"/>
        <dbReference type="ChEBI" id="CHEBI:30616"/>
        <dbReference type="ChEBI" id="CHEBI:33019"/>
        <dbReference type="ChEBI" id="CHEBI:57692"/>
        <dbReference type="ChEBI" id="CHEBI:58210"/>
        <dbReference type="EC" id="2.7.7.2"/>
    </reaction>
</comment>
<keyword evidence="6 15" id="KW-0808">Transferase</keyword>
<reference evidence="17" key="1">
    <citation type="submission" date="2022-05" db="EMBL/GenBank/DDBJ databases">
        <title>Impact of host demography and evolutionary history on endosymbiont molecular evolution: a test in carpenter ants (Genus Camponotus) and their Blochmannia endosymbionts.</title>
        <authorList>
            <person name="Manthey J.D."/>
            <person name="Giron J.C."/>
            <person name="Hruska J.P."/>
        </authorList>
    </citation>
    <scope>NUCLEOTIDE SEQUENCE</scope>
    <source>
        <strain evidence="17">C-006</strain>
    </source>
</reference>
<keyword evidence="7 15" id="KW-0548">Nucleotidyltransferase</keyword>
<keyword evidence="5 15" id="KW-0288">FMN</keyword>
<sequence length="325" mass="37042">MEFIRGLYNIKPHHRGCILTIGNFDGFHRGHQALLSKLQVIKNNLKLPIVVMIFEPYPKEYFSKKIKIRLTVLRDKISYLFYAGVDVILCIRFDKKFASIEAHNFIKNILIYKLGAQLICIGDDFRFGAFRKGDFILLKKIGKNAGFKVIRSVTHCDNQGVRISSTAIRTALIENRILDAELLLGHSYCVSGRVIHGDKLGRKIGVPTANISLQGKLLPIQGVYLVKVYGILNIPLPGIANIGVRPTILGKNQQQLEVHLLNVSINLYAYHIKVIFLKKIRDEQNFVSIKILKNQITTDIIEARNYFNKKNNFNKFIKSELLIND</sequence>
<comment type="function">
    <text evidence="1">Catalyzes the phosphorylation of riboflavin to FMN followed by the adenylation of FMN to FAD.</text>
</comment>
<keyword evidence="11 15" id="KW-0067">ATP-binding</keyword>
<keyword evidence="12" id="KW-0511">Multifunctional enzyme</keyword>
<dbReference type="RefSeq" id="WP_250223331.1">
    <property type="nucleotide sequence ID" value="NZ_CP097762.1"/>
</dbReference>
<dbReference type="PANTHER" id="PTHR22749">
    <property type="entry name" value="RIBOFLAVIN KINASE/FMN ADENYLYLTRANSFERASE"/>
    <property type="match status" value="1"/>
</dbReference>
<keyword evidence="18" id="KW-1185">Reference proteome</keyword>
<dbReference type="PANTHER" id="PTHR22749:SF6">
    <property type="entry name" value="RIBOFLAVIN KINASE"/>
    <property type="match status" value="1"/>
</dbReference>
<evidence type="ECO:0000256" key="6">
    <source>
        <dbReference type="ARBA" id="ARBA00022679"/>
    </source>
</evidence>
<dbReference type="InterPro" id="IPR015864">
    <property type="entry name" value="FAD_synthase"/>
</dbReference>
<evidence type="ECO:0000313" key="17">
    <source>
        <dbReference type="EMBL" id="URJ25200.1"/>
    </source>
</evidence>
<proteinExistence type="inferred from homology"/>
<comment type="pathway">
    <text evidence="2 15">Cofactor biosynthesis; FAD biosynthesis; FAD from FMN: step 1/1.</text>
</comment>
<dbReference type="NCBIfam" id="TIGR00083">
    <property type="entry name" value="ribF"/>
    <property type="match status" value="1"/>
</dbReference>
<feature type="domain" description="Riboflavin kinase" evidence="16">
    <location>
        <begin position="183"/>
        <end position="308"/>
    </location>
</feature>
<evidence type="ECO:0000256" key="14">
    <source>
        <dbReference type="ARBA" id="ARBA00049494"/>
    </source>
</evidence>
<dbReference type="InterPro" id="IPR002606">
    <property type="entry name" value="Riboflavin_kinase_bac"/>
</dbReference>
<keyword evidence="8 15" id="KW-0547">Nucleotide-binding</keyword>
<evidence type="ECO:0000256" key="2">
    <source>
        <dbReference type="ARBA" id="ARBA00004726"/>
    </source>
</evidence>
<evidence type="ECO:0000256" key="11">
    <source>
        <dbReference type="ARBA" id="ARBA00022840"/>
    </source>
</evidence>
<dbReference type="Gene3D" id="2.40.30.30">
    <property type="entry name" value="Riboflavin kinase-like"/>
    <property type="match status" value="1"/>
</dbReference>
<comment type="catalytic activity">
    <reaction evidence="13 15">
        <text>riboflavin + ATP = FMN + ADP + H(+)</text>
        <dbReference type="Rhea" id="RHEA:14357"/>
        <dbReference type="ChEBI" id="CHEBI:15378"/>
        <dbReference type="ChEBI" id="CHEBI:30616"/>
        <dbReference type="ChEBI" id="CHEBI:57986"/>
        <dbReference type="ChEBI" id="CHEBI:58210"/>
        <dbReference type="ChEBI" id="CHEBI:456216"/>
        <dbReference type="EC" id="2.7.1.26"/>
    </reaction>
</comment>
<dbReference type="NCBIfam" id="NF004159">
    <property type="entry name" value="PRK05627.1-2"/>
    <property type="match status" value="1"/>
</dbReference>
<dbReference type="GO" id="GO:0003919">
    <property type="term" value="F:FMN adenylyltransferase activity"/>
    <property type="evidence" value="ECO:0007669"/>
    <property type="project" value="UniProtKB-EC"/>
</dbReference>
<name>A0ABY4SW28_9ENTR</name>
<comment type="similarity">
    <text evidence="15">Belongs to the ribF family.</text>
</comment>
<dbReference type="InterPro" id="IPR015865">
    <property type="entry name" value="Riboflavin_kinase_bac/euk"/>
</dbReference>
<evidence type="ECO:0000256" key="1">
    <source>
        <dbReference type="ARBA" id="ARBA00002121"/>
    </source>
</evidence>